<evidence type="ECO:0000313" key="1">
    <source>
        <dbReference type="EMBL" id="MBB4096663.1"/>
    </source>
</evidence>
<evidence type="ECO:0008006" key="3">
    <source>
        <dbReference type="Google" id="ProtNLM"/>
    </source>
</evidence>
<proteinExistence type="predicted"/>
<dbReference type="AlphaFoldDB" id="A0A7W6JNI4"/>
<dbReference type="Pfam" id="PF11338">
    <property type="entry name" value="DUF3140"/>
    <property type="match status" value="1"/>
</dbReference>
<keyword evidence="2" id="KW-1185">Reference proteome</keyword>
<dbReference type="EMBL" id="JACIEH010000001">
    <property type="protein sequence ID" value="MBB4096663.1"/>
    <property type="molecule type" value="Genomic_DNA"/>
</dbReference>
<dbReference type="RefSeq" id="WP_183993727.1">
    <property type="nucleotide sequence ID" value="NZ_JACIEH010000001.1"/>
</dbReference>
<comment type="caution">
    <text evidence="1">The sequence shown here is derived from an EMBL/GenBank/DDBJ whole genome shotgun (WGS) entry which is preliminary data.</text>
</comment>
<gene>
    <name evidence="1" type="ORF">GGR46_000196</name>
</gene>
<accession>A0A7W6JNI4</accession>
<sequence>MPQRDDHEEIWRKFHQVVNMAPAEIEDWLETNESRKVGFKRDGGESIGHASGRRIVGILRTRKEDLDGGDYAHMRKVIGFVARHRAQGPHEEYRIPTSRWRYSLMNWGHDPLKD</sequence>
<dbReference type="PANTHER" id="PTHR40630:SF1">
    <property type="entry name" value="DNA-BINDING PROTEIN"/>
    <property type="match status" value="1"/>
</dbReference>
<organism evidence="1 2">
    <name type="scientific">Sphingomonas kyeonggiensis</name>
    <dbReference type="NCBI Taxonomy" id="1268553"/>
    <lineage>
        <taxon>Bacteria</taxon>
        <taxon>Pseudomonadati</taxon>
        <taxon>Pseudomonadota</taxon>
        <taxon>Alphaproteobacteria</taxon>
        <taxon>Sphingomonadales</taxon>
        <taxon>Sphingomonadaceae</taxon>
        <taxon>Sphingomonas</taxon>
    </lineage>
</organism>
<dbReference type="Proteomes" id="UP000557392">
    <property type="component" value="Unassembled WGS sequence"/>
</dbReference>
<protein>
    <recommendedName>
        <fullName evidence="3">DNA-binding protein</fullName>
    </recommendedName>
</protein>
<reference evidence="1 2" key="1">
    <citation type="submission" date="2020-08" db="EMBL/GenBank/DDBJ databases">
        <title>Genomic Encyclopedia of Type Strains, Phase IV (KMG-IV): sequencing the most valuable type-strain genomes for metagenomic binning, comparative biology and taxonomic classification.</title>
        <authorList>
            <person name="Goeker M."/>
        </authorList>
    </citation>
    <scope>NUCLEOTIDE SEQUENCE [LARGE SCALE GENOMIC DNA]</scope>
    <source>
        <strain evidence="1 2">DSM 101806</strain>
    </source>
</reference>
<evidence type="ECO:0000313" key="2">
    <source>
        <dbReference type="Proteomes" id="UP000557392"/>
    </source>
</evidence>
<dbReference type="InterPro" id="IPR021487">
    <property type="entry name" value="DUF3140"/>
</dbReference>
<dbReference type="PANTHER" id="PTHR40630">
    <property type="entry name" value="POSSIBLE DNA-BINDING PROTEIN"/>
    <property type="match status" value="1"/>
</dbReference>
<name>A0A7W6JNI4_9SPHN</name>